<dbReference type="GO" id="GO:0005886">
    <property type="term" value="C:plasma membrane"/>
    <property type="evidence" value="ECO:0007669"/>
    <property type="project" value="UniProtKB-SubCell"/>
</dbReference>
<dbReference type="Proteomes" id="UP000515743">
    <property type="component" value="Chromosome"/>
</dbReference>
<keyword evidence="6 7" id="KW-0472">Membrane</keyword>
<dbReference type="Pfam" id="PF19300">
    <property type="entry name" value="BPD_transp_1_N"/>
    <property type="match status" value="1"/>
</dbReference>
<dbReference type="InterPro" id="IPR000515">
    <property type="entry name" value="MetI-like"/>
</dbReference>
<feature type="transmembrane region" description="Helical" evidence="7">
    <location>
        <begin position="12"/>
        <end position="33"/>
    </location>
</feature>
<protein>
    <submittedName>
        <fullName evidence="9">ABC transporter permease</fullName>
    </submittedName>
</protein>
<keyword evidence="5 7" id="KW-1133">Transmembrane helix</keyword>
<dbReference type="PROSITE" id="PS50928">
    <property type="entry name" value="ABC_TM1"/>
    <property type="match status" value="1"/>
</dbReference>
<evidence type="ECO:0000256" key="1">
    <source>
        <dbReference type="ARBA" id="ARBA00004651"/>
    </source>
</evidence>
<dbReference type="PANTHER" id="PTHR43163:SF6">
    <property type="entry name" value="DIPEPTIDE TRANSPORT SYSTEM PERMEASE PROTEIN DPPB-RELATED"/>
    <property type="match status" value="1"/>
</dbReference>
<dbReference type="InterPro" id="IPR045621">
    <property type="entry name" value="BPD_transp_1_N"/>
</dbReference>
<feature type="transmembrane region" description="Helical" evidence="7">
    <location>
        <begin position="146"/>
        <end position="167"/>
    </location>
</feature>
<name>A0A7G7CR41_9CORY</name>
<evidence type="ECO:0000256" key="3">
    <source>
        <dbReference type="ARBA" id="ARBA00022475"/>
    </source>
</evidence>
<reference evidence="9 10" key="1">
    <citation type="submission" date="2020-07" db="EMBL/GenBank/DDBJ databases">
        <title>Complete genome and description of Corynebacterium incognita strain Marseille-Q3630 sp. nov.</title>
        <authorList>
            <person name="Boxberger M."/>
        </authorList>
    </citation>
    <scope>NUCLEOTIDE SEQUENCE [LARGE SCALE GENOMIC DNA]</scope>
    <source>
        <strain evidence="9 10">Marseille-Q3630</strain>
    </source>
</reference>
<keyword evidence="10" id="KW-1185">Reference proteome</keyword>
<evidence type="ECO:0000256" key="4">
    <source>
        <dbReference type="ARBA" id="ARBA00022692"/>
    </source>
</evidence>
<evidence type="ECO:0000256" key="2">
    <source>
        <dbReference type="ARBA" id="ARBA00022448"/>
    </source>
</evidence>
<evidence type="ECO:0000313" key="10">
    <source>
        <dbReference type="Proteomes" id="UP000515743"/>
    </source>
</evidence>
<dbReference type="GO" id="GO:0055085">
    <property type="term" value="P:transmembrane transport"/>
    <property type="evidence" value="ECO:0007669"/>
    <property type="project" value="InterPro"/>
</dbReference>
<feature type="transmembrane region" description="Helical" evidence="7">
    <location>
        <begin position="279"/>
        <end position="302"/>
    </location>
</feature>
<evidence type="ECO:0000256" key="6">
    <source>
        <dbReference type="ARBA" id="ARBA00023136"/>
    </source>
</evidence>
<dbReference type="AlphaFoldDB" id="A0A7G7CR41"/>
<organism evidence="9 10">
    <name type="scientific">Corynebacterium incognita</name>
    <dbReference type="NCBI Taxonomy" id="2754725"/>
    <lineage>
        <taxon>Bacteria</taxon>
        <taxon>Bacillati</taxon>
        <taxon>Actinomycetota</taxon>
        <taxon>Actinomycetes</taxon>
        <taxon>Mycobacteriales</taxon>
        <taxon>Corynebacteriaceae</taxon>
        <taxon>Corynebacterium</taxon>
    </lineage>
</organism>
<evidence type="ECO:0000313" key="9">
    <source>
        <dbReference type="EMBL" id="QNE90057.1"/>
    </source>
</evidence>
<evidence type="ECO:0000259" key="8">
    <source>
        <dbReference type="PROSITE" id="PS50928"/>
    </source>
</evidence>
<feature type="transmembrane region" description="Helical" evidence="7">
    <location>
        <begin position="237"/>
        <end position="259"/>
    </location>
</feature>
<accession>A0A7G7CR41</accession>
<sequence>MNEYTGYLARRIGQALLVLFITYTLAFFLLSALPSDGIMARYASPSLGLSDEQVTQIREESNVDDPLLSQYFAALGGFVTGNFGYSVQTGTAVGALIANAFPSTLALGSVTFVLALVVSLAVAYLATRRGFGFIADFFRSLPSFMVSLPSFLVAIVLIQVFSFQLGWFDTVNPGPWEGLVLPAITLTIPLAAPLIQVLIRAIDDAKAQPYVHAVRARGATEEWIFFRNVLRNAMLPALTMAGLMFGELVSGAVVTETVFGRIGLGALTVDAVTQRDAPVLLAVVVIAATVYVIINLLVDLAYPLLDPRLRRKAQVKA</sequence>
<dbReference type="PANTHER" id="PTHR43163">
    <property type="entry name" value="DIPEPTIDE TRANSPORT SYSTEM PERMEASE PROTEIN DPPB-RELATED"/>
    <property type="match status" value="1"/>
</dbReference>
<dbReference type="Gene3D" id="1.10.3720.10">
    <property type="entry name" value="MetI-like"/>
    <property type="match status" value="1"/>
</dbReference>
<feature type="domain" description="ABC transmembrane type-1" evidence="8">
    <location>
        <begin position="101"/>
        <end position="302"/>
    </location>
</feature>
<dbReference type="EMBL" id="CP059404">
    <property type="protein sequence ID" value="QNE90057.1"/>
    <property type="molecule type" value="Genomic_DNA"/>
</dbReference>
<dbReference type="Pfam" id="PF00528">
    <property type="entry name" value="BPD_transp_1"/>
    <property type="match status" value="1"/>
</dbReference>
<dbReference type="InterPro" id="IPR035906">
    <property type="entry name" value="MetI-like_sf"/>
</dbReference>
<feature type="transmembrane region" description="Helical" evidence="7">
    <location>
        <begin position="105"/>
        <end position="126"/>
    </location>
</feature>
<dbReference type="RefSeq" id="WP_185176431.1">
    <property type="nucleotide sequence ID" value="NZ_CP059404.1"/>
</dbReference>
<keyword evidence="3" id="KW-1003">Cell membrane</keyword>
<dbReference type="CDD" id="cd06261">
    <property type="entry name" value="TM_PBP2"/>
    <property type="match status" value="1"/>
</dbReference>
<evidence type="ECO:0000256" key="5">
    <source>
        <dbReference type="ARBA" id="ARBA00022989"/>
    </source>
</evidence>
<feature type="transmembrane region" description="Helical" evidence="7">
    <location>
        <begin position="179"/>
        <end position="199"/>
    </location>
</feature>
<keyword evidence="2 7" id="KW-0813">Transport</keyword>
<comment type="subcellular location">
    <subcellularLocation>
        <location evidence="1 7">Cell membrane</location>
        <topology evidence="1 7">Multi-pass membrane protein</topology>
    </subcellularLocation>
</comment>
<evidence type="ECO:0000256" key="7">
    <source>
        <dbReference type="RuleBase" id="RU363032"/>
    </source>
</evidence>
<gene>
    <name evidence="9" type="ORF">H0194_03290</name>
</gene>
<keyword evidence="4 7" id="KW-0812">Transmembrane</keyword>
<dbReference type="KEGG" id="cik:H0194_03290"/>
<dbReference type="SUPFAM" id="SSF161098">
    <property type="entry name" value="MetI-like"/>
    <property type="match status" value="1"/>
</dbReference>
<comment type="similarity">
    <text evidence="7">Belongs to the binding-protein-dependent transport system permease family.</text>
</comment>
<proteinExistence type="inferred from homology"/>